<name>T1AX13_9ZZZZ</name>
<dbReference type="Pfam" id="PF00248">
    <property type="entry name" value="Aldo_ket_red"/>
    <property type="match status" value="1"/>
</dbReference>
<gene>
    <name evidence="3" type="ORF">B1A_09902</name>
</gene>
<sequence length="177" mass="19477">MVLEGYYGASDDDGAIKTIHRSLDIGVTMIDTADAYGNGHNELLVGRALRGRRDQAFLCSKFGIVFDESETSTDLPTGWGFSLKVNGTPAYVQKTLNGSLKRLGSDVIDLWYLHYADPSTPIEETVEAMAAAVRAGKVRHLGLSNVTAEQVKRANAVHPITAVQYEYSLWRREAEQE</sequence>
<feature type="non-terminal residue" evidence="3">
    <location>
        <position position="177"/>
    </location>
</feature>
<evidence type="ECO:0000313" key="3">
    <source>
        <dbReference type="EMBL" id="EQD60933.1"/>
    </source>
</evidence>
<dbReference type="AlphaFoldDB" id="T1AX13"/>
<proteinExistence type="predicted"/>
<dbReference type="InterPro" id="IPR050791">
    <property type="entry name" value="Aldo-Keto_reductase"/>
</dbReference>
<dbReference type="EMBL" id="AUZX01007055">
    <property type="protein sequence ID" value="EQD60933.1"/>
    <property type="molecule type" value="Genomic_DNA"/>
</dbReference>
<dbReference type="PANTHER" id="PTHR43625">
    <property type="entry name" value="AFLATOXIN B1 ALDEHYDE REDUCTASE"/>
    <property type="match status" value="1"/>
</dbReference>
<dbReference type="PANTHER" id="PTHR43625:SF40">
    <property type="entry name" value="ALDO-KETO REDUCTASE YAKC [NADP(+)]"/>
    <property type="match status" value="1"/>
</dbReference>
<evidence type="ECO:0000259" key="2">
    <source>
        <dbReference type="Pfam" id="PF00248"/>
    </source>
</evidence>
<dbReference type="GO" id="GO:0016491">
    <property type="term" value="F:oxidoreductase activity"/>
    <property type="evidence" value="ECO:0007669"/>
    <property type="project" value="UniProtKB-KW"/>
</dbReference>
<comment type="caution">
    <text evidence="3">The sequence shown here is derived from an EMBL/GenBank/DDBJ whole genome shotgun (WGS) entry which is preliminary data.</text>
</comment>
<reference evidence="3" key="1">
    <citation type="submission" date="2013-08" db="EMBL/GenBank/DDBJ databases">
        <authorList>
            <person name="Mendez C."/>
            <person name="Richter M."/>
            <person name="Ferrer M."/>
            <person name="Sanchez J."/>
        </authorList>
    </citation>
    <scope>NUCLEOTIDE SEQUENCE</scope>
</reference>
<dbReference type="GO" id="GO:0005737">
    <property type="term" value="C:cytoplasm"/>
    <property type="evidence" value="ECO:0007669"/>
    <property type="project" value="TreeGrafter"/>
</dbReference>
<evidence type="ECO:0000256" key="1">
    <source>
        <dbReference type="ARBA" id="ARBA00023002"/>
    </source>
</evidence>
<feature type="domain" description="NADP-dependent oxidoreductase" evidence="2">
    <location>
        <begin position="3"/>
        <end position="176"/>
    </location>
</feature>
<dbReference type="InterPro" id="IPR023210">
    <property type="entry name" value="NADP_OxRdtase_dom"/>
</dbReference>
<reference evidence="3" key="2">
    <citation type="journal article" date="2014" name="ISME J.">
        <title>Microbial stratification in low pH oxic and suboxic macroscopic growths along an acid mine drainage.</title>
        <authorList>
            <person name="Mendez-Garcia C."/>
            <person name="Mesa V."/>
            <person name="Sprenger R.R."/>
            <person name="Richter M."/>
            <person name="Diez M.S."/>
            <person name="Solano J."/>
            <person name="Bargiela R."/>
            <person name="Golyshina O.V."/>
            <person name="Manteca A."/>
            <person name="Ramos J.L."/>
            <person name="Gallego J.R."/>
            <person name="Llorente I."/>
            <person name="Martins Dos Santos V.A."/>
            <person name="Jensen O.N."/>
            <person name="Pelaez A.I."/>
            <person name="Sanchez J."/>
            <person name="Ferrer M."/>
        </authorList>
    </citation>
    <scope>NUCLEOTIDE SEQUENCE</scope>
</reference>
<dbReference type="InterPro" id="IPR036812">
    <property type="entry name" value="NAD(P)_OxRdtase_dom_sf"/>
</dbReference>
<dbReference type="Gene3D" id="3.20.20.100">
    <property type="entry name" value="NADP-dependent oxidoreductase domain"/>
    <property type="match status" value="1"/>
</dbReference>
<protein>
    <submittedName>
        <fullName evidence="3">Oxidoreductase, aldo/keto reductase family</fullName>
    </submittedName>
</protein>
<keyword evidence="1" id="KW-0560">Oxidoreductase</keyword>
<accession>T1AX13</accession>
<organism evidence="3">
    <name type="scientific">mine drainage metagenome</name>
    <dbReference type="NCBI Taxonomy" id="410659"/>
    <lineage>
        <taxon>unclassified sequences</taxon>
        <taxon>metagenomes</taxon>
        <taxon>ecological metagenomes</taxon>
    </lineage>
</organism>
<dbReference type="SUPFAM" id="SSF51430">
    <property type="entry name" value="NAD(P)-linked oxidoreductase"/>
    <property type="match status" value="1"/>
</dbReference>